<sequence length="328" mass="37929">MTHEKLPRVPGIGKVQKVARDMSRGCRGVGDRVHEAMYYTTDTVQFMNLCFEVNVCKPRPNPQAPTFHHSIPFVAHKRLTTTSAPLRSVRVRPSIILAEIDRINNKVRPSLAYQPTEDFLNSRSSVVSLFPHLYTGITSAPQSFDDETRSIRAQTAALLKRIHEPLPRASRPLPVILSRYQLDDYEPRATWYQPTVIWYPRQHGARYQPHVTWYLPHETKYPHVIRYPHETRYHHVTRYPYENSYEDTPIPHRITSDAYINRMLNSTRNVQKDIINMSHYNDAASRSLGFIGHLTRFGGRMVYGVTLTIFQTGRSGFESWSSVLNVIS</sequence>
<organism evidence="1">
    <name type="scientific">Timema bartmani</name>
    <dbReference type="NCBI Taxonomy" id="61472"/>
    <lineage>
        <taxon>Eukaryota</taxon>
        <taxon>Metazoa</taxon>
        <taxon>Ecdysozoa</taxon>
        <taxon>Arthropoda</taxon>
        <taxon>Hexapoda</taxon>
        <taxon>Insecta</taxon>
        <taxon>Pterygota</taxon>
        <taxon>Neoptera</taxon>
        <taxon>Polyneoptera</taxon>
        <taxon>Phasmatodea</taxon>
        <taxon>Timematodea</taxon>
        <taxon>Timematoidea</taxon>
        <taxon>Timematidae</taxon>
        <taxon>Timema</taxon>
    </lineage>
</organism>
<name>A0A7R9F485_9NEOP</name>
<dbReference type="AlphaFoldDB" id="A0A7R9F485"/>
<gene>
    <name evidence="1" type="ORF">TBIB3V08_LOCUS8952</name>
</gene>
<reference evidence="1" key="1">
    <citation type="submission" date="2020-11" db="EMBL/GenBank/DDBJ databases">
        <authorList>
            <person name="Tran Van P."/>
        </authorList>
    </citation>
    <scope>NUCLEOTIDE SEQUENCE</scope>
</reference>
<proteinExistence type="predicted"/>
<protein>
    <submittedName>
        <fullName evidence="1">Uncharacterized protein</fullName>
    </submittedName>
</protein>
<accession>A0A7R9F485</accession>
<evidence type="ECO:0000313" key="1">
    <source>
        <dbReference type="EMBL" id="CAD7446625.1"/>
    </source>
</evidence>
<dbReference type="EMBL" id="OD568155">
    <property type="protein sequence ID" value="CAD7446625.1"/>
    <property type="molecule type" value="Genomic_DNA"/>
</dbReference>